<evidence type="ECO:0000313" key="2">
    <source>
        <dbReference type="EMBL" id="NMQ17919.1"/>
    </source>
</evidence>
<dbReference type="InterPro" id="IPR011765">
    <property type="entry name" value="Pept_M16_N"/>
</dbReference>
<dbReference type="SUPFAM" id="SSF63411">
    <property type="entry name" value="LuxS/MPP-like metallohydrolase"/>
    <property type="match status" value="4"/>
</dbReference>
<dbReference type="SMART" id="SM01264">
    <property type="entry name" value="M16C_associated"/>
    <property type="match status" value="1"/>
</dbReference>
<dbReference type="PANTHER" id="PTHR43016">
    <property type="entry name" value="PRESEQUENCE PROTEASE"/>
    <property type="match status" value="1"/>
</dbReference>
<dbReference type="Pfam" id="PF08367">
    <property type="entry name" value="M16C_assoc"/>
    <property type="match status" value="1"/>
</dbReference>
<dbReference type="Pfam" id="PF00675">
    <property type="entry name" value="Peptidase_M16"/>
    <property type="match status" value="1"/>
</dbReference>
<dbReference type="Proteomes" id="UP000760480">
    <property type="component" value="Unassembled WGS sequence"/>
</dbReference>
<keyword evidence="3" id="KW-1185">Reference proteome</keyword>
<dbReference type="InterPro" id="IPR013578">
    <property type="entry name" value="Peptidase_M16C_assoc"/>
</dbReference>
<organism evidence="2 3">
    <name type="scientific">Candidatus Competibacter phosphatis</name>
    <dbReference type="NCBI Taxonomy" id="221280"/>
    <lineage>
        <taxon>Bacteria</taxon>
        <taxon>Pseudomonadati</taxon>
        <taxon>Pseudomonadota</taxon>
        <taxon>Gammaproteobacteria</taxon>
        <taxon>Candidatus Competibacteraceae</taxon>
        <taxon>Candidatus Competibacter</taxon>
    </lineage>
</organism>
<dbReference type="Pfam" id="PF05193">
    <property type="entry name" value="Peptidase_M16_C"/>
    <property type="match status" value="1"/>
</dbReference>
<dbReference type="Gene3D" id="3.30.830.10">
    <property type="entry name" value="Metalloenzyme, LuxS/M16 peptidase-like"/>
    <property type="match status" value="4"/>
</dbReference>
<evidence type="ECO:0000259" key="1">
    <source>
        <dbReference type="SMART" id="SM01264"/>
    </source>
</evidence>
<reference evidence="2 3" key="1">
    <citation type="submission" date="2019-03" db="EMBL/GenBank/DDBJ databases">
        <title>Metabolic reconstructions from genomes of highly enriched 'Candidatus Accumulibacter' and 'Candidatus Competibacter' bioreactor populations.</title>
        <authorList>
            <person name="Annavajhala M.K."/>
            <person name="Welles L."/>
            <person name="Abbas B."/>
            <person name="Sorokin D."/>
            <person name="Park H."/>
            <person name="Van Loosdrecht M."/>
            <person name="Chandran K."/>
        </authorList>
    </citation>
    <scope>NUCLEOTIDE SEQUENCE [LARGE SCALE GENOMIC DNA]</scope>
    <source>
        <strain evidence="2 3">SBR_G</strain>
    </source>
</reference>
<sequence>MPHSAFEHLRSHPVPALRLEFQEYRHRATGARHLHLAADDPHNAFMVAFLTVPQDSSGVAHILEHTALCGSRRYPVRDPFFMMIRRSLNTFMNAFTSSDWTAYPFASQNKKDFNNLLDVYLDAAFFPLLDERDFAQEGHRLEFAQANDPHSELLFKGVVFNEMKGAMSSPVQRLGQELQHRLFPTITYHYNSGGDPEAIPYLTHEQLKAFHARHYHPSNAIFLTYGDIPAAEHQQRFEAQALNRFQALSLDLAIPDERRHSAPLADLTHYPLDDAEDLSDQTHVVLGWLLGPITDPLATLRAHLLSDVLLDNSSSPLRNALETSELGAAPSPLCGFDTATREATFVCGLEGSNPEHAEAVEALVLQVLQQVAADGVPQEAVDAALHQLELSEREITGDGFPYGLHLLMEALTPAIHGADPLPALDSNPLLEQLRVESRDPAFIPRLVRQLLLDNPHRVRLTMAPDAEMSVKQAATERERLAAIRAALTETDQVRLVKQAHILAERQQRQDDPELLPKVGLEDVPPDLKIAEGVARPVGALPATWYAQGTNGMVYLQAVLDLPALEPEELDLLPLLCACLPEVGSAGRDYRATQARQAAVTGGISARANVRGGVDNVHRVKGVLVLAGKALARNQAALSELLWETLTRSRFDELPRLRELVAQMRAQREEAVTDHGHMLALAAASAGLSPTAALNHRWDGLQGLRDLKALDDTLDDPTALAAFAARLERLRDRLQHAPRQLLAVSEAERQDDIAAALATHWREGATGAIEPFVLAMPEASPARQGFSVNTQVNFCAKAYPTVAPNHPDAPTLHVLGDFLRNGYLHRAIREQGGAYGGGAGYHPDSGAFRFYSYRDPRLADTLADFDRALDWLRTHDHPARTLEEAILGVVAAIDKPGSPAGEAISAFFGILFDRTPEQRRAYRQRVPAVTLDDLKRVATSYLQPEQARCAVLSNARTLAEQRDFTIVAV</sequence>
<feature type="domain" description="Peptidase M16C associated" evidence="1">
    <location>
        <begin position="462"/>
        <end position="709"/>
    </location>
</feature>
<dbReference type="EMBL" id="SPMZ01000004">
    <property type="protein sequence ID" value="NMQ17919.1"/>
    <property type="molecule type" value="Genomic_DNA"/>
</dbReference>
<dbReference type="InterPro" id="IPR011249">
    <property type="entry name" value="Metalloenz_LuxS/M16"/>
</dbReference>
<dbReference type="InterPro" id="IPR007863">
    <property type="entry name" value="Peptidase_M16_C"/>
</dbReference>
<dbReference type="PANTHER" id="PTHR43016:SF13">
    <property type="entry name" value="PRESEQUENCE PROTEASE, MITOCHONDRIAL"/>
    <property type="match status" value="1"/>
</dbReference>
<dbReference type="Pfam" id="PF22516">
    <property type="entry name" value="PreP_C"/>
    <property type="match status" value="1"/>
</dbReference>
<comment type="caution">
    <text evidence="2">The sequence shown here is derived from an EMBL/GenBank/DDBJ whole genome shotgun (WGS) entry which is preliminary data.</text>
</comment>
<dbReference type="RefSeq" id="WP_169247177.1">
    <property type="nucleotide sequence ID" value="NZ_SPMZ01000004.1"/>
</dbReference>
<protein>
    <submittedName>
        <fullName evidence="2">Peptidase M16</fullName>
    </submittedName>
</protein>
<proteinExistence type="predicted"/>
<evidence type="ECO:0000313" key="3">
    <source>
        <dbReference type="Proteomes" id="UP000760480"/>
    </source>
</evidence>
<accession>A0ABX1TGZ5</accession>
<name>A0ABX1TGZ5_9GAMM</name>
<dbReference type="InterPro" id="IPR055130">
    <property type="entry name" value="PreP_C"/>
</dbReference>
<gene>
    <name evidence="2" type="ORF">E4P82_01110</name>
</gene>